<protein>
    <recommendedName>
        <fullName evidence="4">Lipoprotein</fullName>
    </recommendedName>
</protein>
<accession>A0ABV7H9X7</accession>
<evidence type="ECO:0000313" key="3">
    <source>
        <dbReference type="Proteomes" id="UP001595476"/>
    </source>
</evidence>
<organism evidence="2 3">
    <name type="scientific">Litoribrevibacter euphylliae</name>
    <dbReference type="NCBI Taxonomy" id="1834034"/>
    <lineage>
        <taxon>Bacteria</taxon>
        <taxon>Pseudomonadati</taxon>
        <taxon>Pseudomonadota</taxon>
        <taxon>Gammaproteobacteria</taxon>
        <taxon>Oceanospirillales</taxon>
        <taxon>Oceanospirillaceae</taxon>
        <taxon>Litoribrevibacter</taxon>
    </lineage>
</organism>
<proteinExistence type="predicted"/>
<evidence type="ECO:0008006" key="4">
    <source>
        <dbReference type="Google" id="ProtNLM"/>
    </source>
</evidence>
<evidence type="ECO:0000256" key="1">
    <source>
        <dbReference type="SAM" id="SignalP"/>
    </source>
</evidence>
<evidence type="ECO:0000313" key="2">
    <source>
        <dbReference type="EMBL" id="MFC3150719.1"/>
    </source>
</evidence>
<gene>
    <name evidence="2" type="ORF">ACFOEK_06755</name>
</gene>
<keyword evidence="1" id="KW-0732">Signal</keyword>
<reference evidence="3" key="1">
    <citation type="journal article" date="2019" name="Int. J. Syst. Evol. Microbiol.">
        <title>The Global Catalogue of Microorganisms (GCM) 10K type strain sequencing project: providing services to taxonomists for standard genome sequencing and annotation.</title>
        <authorList>
            <consortium name="The Broad Institute Genomics Platform"/>
            <consortium name="The Broad Institute Genome Sequencing Center for Infectious Disease"/>
            <person name="Wu L."/>
            <person name="Ma J."/>
        </authorList>
    </citation>
    <scope>NUCLEOTIDE SEQUENCE [LARGE SCALE GENOMIC DNA]</scope>
    <source>
        <strain evidence="3">KCTC 52438</strain>
    </source>
</reference>
<name>A0ABV7H9X7_9GAMM</name>
<sequence>MKKLLLIPLIIFLTACAANSKVANTQTTERFKSAMQTGCLLKNKGLTEHCECWGKTLAEITPLDLQRNIIGGRASSHKLDLFAVMFNNKEKLDKCDAFKPKDVEAAKSAIKKDEEKQTAELVCPDFEYEKPQNALTDTDRFKGFSDDDIELIKSVDSSLTEEELGQHYFKEVREQMEGMAKLLKGKFGSKSSLNIEKIFKQQADNAVACSISVMNKFYSDDERDSLYRLYYASSDRDQSIESLLIARVETLGLKDEELSVYGDALQASLSCEIKKCMKK</sequence>
<keyword evidence="3" id="KW-1185">Reference proteome</keyword>
<feature type="signal peptide" evidence="1">
    <location>
        <begin position="1"/>
        <end position="17"/>
    </location>
</feature>
<dbReference type="EMBL" id="JBHRSZ010000002">
    <property type="protein sequence ID" value="MFC3150719.1"/>
    <property type="molecule type" value="Genomic_DNA"/>
</dbReference>
<feature type="chain" id="PRO_5046201795" description="Lipoprotein" evidence="1">
    <location>
        <begin position="18"/>
        <end position="279"/>
    </location>
</feature>
<comment type="caution">
    <text evidence="2">The sequence shown here is derived from an EMBL/GenBank/DDBJ whole genome shotgun (WGS) entry which is preliminary data.</text>
</comment>
<dbReference type="PROSITE" id="PS51257">
    <property type="entry name" value="PROKAR_LIPOPROTEIN"/>
    <property type="match status" value="1"/>
</dbReference>
<dbReference type="Proteomes" id="UP001595476">
    <property type="component" value="Unassembled WGS sequence"/>
</dbReference>
<dbReference type="RefSeq" id="WP_386718028.1">
    <property type="nucleotide sequence ID" value="NZ_JBHRSZ010000002.1"/>
</dbReference>